<reference evidence="1 2" key="1">
    <citation type="journal article" date="2010" name="Virol. J.">
        <title>Genomes of the T4-related bacteriophages as windows on microbial genome evolution.</title>
        <authorList>
            <person name="Petrov V.M."/>
            <person name="Ratnayaka S."/>
            <person name="Nolan J.M."/>
            <person name="Miller E.S."/>
            <person name="Karam J.D."/>
        </authorList>
    </citation>
    <scope>NUCLEOTIDE SEQUENCE [LARGE SCALE GENOMIC DNA]</scope>
</reference>
<proteinExistence type="predicted"/>
<sequence length="74" mass="8711">MVQHIIEFDEKGTMFYRGYQIDIETKDVGTYQTSIVPCWSSWRSPSEGFLSYEDTDFQSVLKRIDSKLHEESSH</sequence>
<accession>E5EPD9</accession>
<keyword evidence="2" id="KW-1185">Reference proteome</keyword>
<dbReference type="EMBL" id="HM004124">
    <property type="protein sequence ID" value="ADG59905.1"/>
    <property type="molecule type" value="Genomic_DNA"/>
</dbReference>
<dbReference type="KEGG" id="vg:9926439"/>
<name>E5EPD9_9CAUD</name>
<evidence type="ECO:0000313" key="2">
    <source>
        <dbReference type="Proteomes" id="UP000008731"/>
    </source>
</evidence>
<dbReference type="RefSeq" id="YP_004010142.1">
    <property type="nucleotide sequence ID" value="NC_014663.1"/>
</dbReference>
<gene>
    <name evidence="1" type="ORF">Acj9p005</name>
</gene>
<dbReference type="GeneID" id="9926439"/>
<organism evidence="1 2">
    <name type="scientific">Acinetobacter phage Acj9</name>
    <dbReference type="NCBI Taxonomy" id="760939"/>
    <lineage>
        <taxon>Viruses</taxon>
        <taxon>Duplodnaviria</taxon>
        <taxon>Heunggongvirae</taxon>
        <taxon>Uroviricota</taxon>
        <taxon>Caudoviricetes</taxon>
        <taxon>Pantevenvirales</taxon>
        <taxon>Straboviridae</taxon>
        <taxon>Twarogvirinae</taxon>
        <taxon>Acajnonavirus</taxon>
        <taxon>Acajnonavirus acj9</taxon>
    </lineage>
</organism>
<evidence type="ECO:0000313" key="1">
    <source>
        <dbReference type="EMBL" id="ADG59905.1"/>
    </source>
</evidence>
<dbReference type="Proteomes" id="UP000008731">
    <property type="component" value="Segment"/>
</dbReference>
<protein>
    <submittedName>
        <fullName evidence="1">Uncharacterized protein</fullName>
    </submittedName>
</protein>